<evidence type="ECO:0000313" key="2">
    <source>
        <dbReference type="Proteomes" id="UP001331761"/>
    </source>
</evidence>
<dbReference type="AlphaFoldDB" id="A0AAN8FSC9"/>
<dbReference type="Proteomes" id="UP001331761">
    <property type="component" value="Unassembled WGS sequence"/>
</dbReference>
<dbReference type="EMBL" id="WIXE01012877">
    <property type="protein sequence ID" value="KAK5975595.1"/>
    <property type="molecule type" value="Genomic_DNA"/>
</dbReference>
<organism evidence="1 2">
    <name type="scientific">Trichostrongylus colubriformis</name>
    <name type="common">Black scour worm</name>
    <dbReference type="NCBI Taxonomy" id="6319"/>
    <lineage>
        <taxon>Eukaryota</taxon>
        <taxon>Metazoa</taxon>
        <taxon>Ecdysozoa</taxon>
        <taxon>Nematoda</taxon>
        <taxon>Chromadorea</taxon>
        <taxon>Rhabditida</taxon>
        <taxon>Rhabditina</taxon>
        <taxon>Rhabditomorpha</taxon>
        <taxon>Strongyloidea</taxon>
        <taxon>Trichostrongylidae</taxon>
        <taxon>Trichostrongylus</taxon>
    </lineage>
</organism>
<gene>
    <name evidence="1" type="ORF">GCK32_019172</name>
</gene>
<reference evidence="1 2" key="1">
    <citation type="submission" date="2019-10" db="EMBL/GenBank/DDBJ databases">
        <title>Assembly and Annotation for the nematode Trichostrongylus colubriformis.</title>
        <authorList>
            <person name="Martin J."/>
        </authorList>
    </citation>
    <scope>NUCLEOTIDE SEQUENCE [LARGE SCALE GENOMIC DNA]</scope>
    <source>
        <strain evidence="1">G859</strain>
        <tissue evidence="1">Whole worm</tissue>
    </source>
</reference>
<sequence length="82" mass="9484">MECAIDSEVTTAFSLTSPAINLLRTRTRLDSECGSWQLLGKWLHSSKERISPFDHLCYPGLLCHFLTFNRWFGLRITSALWH</sequence>
<protein>
    <submittedName>
        <fullName evidence="1">Uncharacterized protein</fullName>
    </submittedName>
</protein>
<proteinExistence type="predicted"/>
<evidence type="ECO:0000313" key="1">
    <source>
        <dbReference type="EMBL" id="KAK5975595.1"/>
    </source>
</evidence>
<keyword evidence="2" id="KW-1185">Reference proteome</keyword>
<name>A0AAN8FSC9_TRICO</name>
<accession>A0AAN8FSC9</accession>
<comment type="caution">
    <text evidence="1">The sequence shown here is derived from an EMBL/GenBank/DDBJ whole genome shotgun (WGS) entry which is preliminary data.</text>
</comment>